<evidence type="ECO:0000313" key="2">
    <source>
        <dbReference type="Proteomes" id="UP001163223"/>
    </source>
</evidence>
<evidence type="ECO:0000313" key="1">
    <source>
        <dbReference type="EMBL" id="WAJ28979.1"/>
    </source>
</evidence>
<accession>A0ACD4NQ86</accession>
<keyword evidence="1" id="KW-0489">Methyltransferase</keyword>
<protein>
    <submittedName>
        <fullName evidence="1">Phospholipid methyltransferase</fullName>
    </submittedName>
</protein>
<proteinExistence type="predicted"/>
<dbReference type="EMBL" id="CP113520">
    <property type="protein sequence ID" value="WAJ28979.1"/>
    <property type="molecule type" value="Genomic_DNA"/>
</dbReference>
<dbReference type="Proteomes" id="UP001163223">
    <property type="component" value="Chromosome"/>
</dbReference>
<sequence>MRQSVARQQPARRRREALVEARERVFDEARFFGRWLRSPLTMGAVTPSSRLLGRTMAGFVPDPATFDDQSCVVELGPGTGVVTQCLIERGVPESRLVCVEYSPDFCRLLSERFPAARIVEGDAYAHGEALDALVGGRRIEAVVSSLPLFTRPDTQREALIGAALDAVPAGRPFVQFSYALTLPVKPARLAAEVRLSPWIKLNLPPARVIVYERPGA</sequence>
<keyword evidence="2" id="KW-1185">Reference proteome</keyword>
<name>A0ACD4NQ86_9HYPH</name>
<reference evidence="1" key="1">
    <citation type="submission" date="2022-11" db="EMBL/GenBank/DDBJ databases">
        <title>beta-Carotene-producing bacterium, Jeongeuplla avenae sp. nov., alleviates the salt stress of Arabidopsis seedlings.</title>
        <authorList>
            <person name="Jiang L."/>
            <person name="Lee J."/>
        </authorList>
    </citation>
    <scope>NUCLEOTIDE SEQUENCE</scope>
    <source>
        <strain evidence="1">DY_R2A_6</strain>
    </source>
</reference>
<organism evidence="1 2">
    <name type="scientific">Antarcticirhabdus aurantiaca</name>
    <dbReference type="NCBI Taxonomy" id="2606717"/>
    <lineage>
        <taxon>Bacteria</taxon>
        <taxon>Pseudomonadati</taxon>
        <taxon>Pseudomonadota</taxon>
        <taxon>Alphaproteobacteria</taxon>
        <taxon>Hyphomicrobiales</taxon>
        <taxon>Aurantimonadaceae</taxon>
        <taxon>Antarcticirhabdus</taxon>
    </lineage>
</organism>
<keyword evidence="1" id="KW-0808">Transferase</keyword>
<gene>
    <name evidence="1" type="ORF">OXU80_01640</name>
</gene>